<name>A0A919QKU2_9ACTN</name>
<gene>
    <name evidence="1" type="ORF">Aph01nite_64600</name>
</gene>
<comment type="caution">
    <text evidence="1">The sequence shown here is derived from an EMBL/GenBank/DDBJ whole genome shotgun (WGS) entry which is preliminary data.</text>
</comment>
<dbReference type="RefSeq" id="WP_239162134.1">
    <property type="nucleotide sequence ID" value="NZ_BOOA01000073.1"/>
</dbReference>
<sequence length="110" mass="12117">MAGTVSAYNAVELEDLPTLRDLLDTGHDVQDAEIQGWSLLHHPVDVEIDGHHQTGAPLHVDVTAFLLARGANPLAASDQHGTPLQMAQLRRHWLAVELIHAWLTQPDRLV</sequence>
<organism evidence="1 2">
    <name type="scientific">Acrocarpospora phusangensis</name>
    <dbReference type="NCBI Taxonomy" id="1070424"/>
    <lineage>
        <taxon>Bacteria</taxon>
        <taxon>Bacillati</taxon>
        <taxon>Actinomycetota</taxon>
        <taxon>Actinomycetes</taxon>
        <taxon>Streptosporangiales</taxon>
        <taxon>Streptosporangiaceae</taxon>
        <taxon>Acrocarpospora</taxon>
    </lineage>
</organism>
<accession>A0A919QKU2</accession>
<dbReference type="Gene3D" id="1.25.40.20">
    <property type="entry name" value="Ankyrin repeat-containing domain"/>
    <property type="match status" value="1"/>
</dbReference>
<evidence type="ECO:0008006" key="3">
    <source>
        <dbReference type="Google" id="ProtNLM"/>
    </source>
</evidence>
<dbReference type="Proteomes" id="UP000640052">
    <property type="component" value="Unassembled WGS sequence"/>
</dbReference>
<dbReference type="SUPFAM" id="SSF48403">
    <property type="entry name" value="Ankyrin repeat"/>
    <property type="match status" value="1"/>
</dbReference>
<proteinExistence type="predicted"/>
<dbReference type="AlphaFoldDB" id="A0A919QKU2"/>
<dbReference type="InterPro" id="IPR036770">
    <property type="entry name" value="Ankyrin_rpt-contain_sf"/>
</dbReference>
<protein>
    <recommendedName>
        <fullName evidence="3">Ankyrin repeat domain-containing protein</fullName>
    </recommendedName>
</protein>
<evidence type="ECO:0000313" key="2">
    <source>
        <dbReference type="Proteomes" id="UP000640052"/>
    </source>
</evidence>
<dbReference type="EMBL" id="BOOA01000073">
    <property type="protein sequence ID" value="GIH28150.1"/>
    <property type="molecule type" value="Genomic_DNA"/>
</dbReference>
<keyword evidence="2" id="KW-1185">Reference proteome</keyword>
<reference evidence="1" key="1">
    <citation type="submission" date="2021-01" db="EMBL/GenBank/DDBJ databases">
        <title>Whole genome shotgun sequence of Acrocarpospora phusangensis NBRC 108782.</title>
        <authorList>
            <person name="Komaki H."/>
            <person name="Tamura T."/>
        </authorList>
    </citation>
    <scope>NUCLEOTIDE SEQUENCE</scope>
    <source>
        <strain evidence="1">NBRC 108782</strain>
    </source>
</reference>
<evidence type="ECO:0000313" key="1">
    <source>
        <dbReference type="EMBL" id="GIH28150.1"/>
    </source>
</evidence>